<feature type="transmembrane region" description="Helical" evidence="9">
    <location>
        <begin position="114"/>
        <end position="135"/>
    </location>
</feature>
<dbReference type="EMBL" id="CAJOBG010001562">
    <property type="protein sequence ID" value="CAF3939900.1"/>
    <property type="molecule type" value="Genomic_DNA"/>
</dbReference>
<dbReference type="PANTHER" id="PTHR12929:SF10">
    <property type="entry name" value="RIBOFLAVIN TRANSPORTER"/>
    <property type="match status" value="1"/>
</dbReference>
<feature type="transmembrane region" description="Helical" evidence="9">
    <location>
        <begin position="48"/>
        <end position="69"/>
    </location>
</feature>
<keyword evidence="4 9" id="KW-0813">Transport</keyword>
<comment type="similarity">
    <text evidence="3 9">Belongs to the riboflavin transporter family.</text>
</comment>
<feature type="transmembrane region" description="Helical" evidence="9">
    <location>
        <begin position="334"/>
        <end position="353"/>
    </location>
</feature>
<dbReference type="InterPro" id="IPR009357">
    <property type="entry name" value="Riboflavin_transptr"/>
</dbReference>
<keyword evidence="8 9" id="KW-0472">Membrane</keyword>
<keyword evidence="14" id="KW-1185">Reference proteome</keyword>
<dbReference type="PANTHER" id="PTHR12929">
    <property type="entry name" value="SOLUTE CARRIER FAMILY 52"/>
    <property type="match status" value="1"/>
</dbReference>
<proteinExistence type="inferred from homology"/>
<evidence type="ECO:0000313" key="14">
    <source>
        <dbReference type="Proteomes" id="UP000663866"/>
    </source>
</evidence>
<evidence type="ECO:0000256" key="5">
    <source>
        <dbReference type="ARBA" id="ARBA00022475"/>
    </source>
</evidence>
<feature type="transmembrane region" description="Helical" evidence="9">
    <location>
        <begin position="12"/>
        <end position="28"/>
    </location>
</feature>
<evidence type="ECO:0000313" key="11">
    <source>
        <dbReference type="EMBL" id="CAF3939900.1"/>
    </source>
</evidence>
<gene>
    <name evidence="11" type="ORF">OVN521_LOCUS11620</name>
    <name evidence="12" type="ORF">UXM345_LOCUS23710</name>
    <name evidence="10" type="ORF">WKI299_LOCUS12872</name>
</gene>
<reference evidence="10" key="1">
    <citation type="submission" date="2021-02" db="EMBL/GenBank/DDBJ databases">
        <authorList>
            <person name="Nowell W R."/>
        </authorList>
    </citation>
    <scope>NUCLEOTIDE SEQUENCE</scope>
</reference>
<evidence type="ECO:0000256" key="9">
    <source>
        <dbReference type="RuleBase" id="RU368035"/>
    </source>
</evidence>
<feature type="transmembrane region" description="Helical" evidence="9">
    <location>
        <begin position="368"/>
        <end position="388"/>
    </location>
</feature>
<comment type="subcellular location">
    <subcellularLocation>
        <location evidence="2 9">Cell membrane</location>
        <topology evidence="2 9">Multi-pass membrane protein</topology>
    </subcellularLocation>
</comment>
<evidence type="ECO:0000313" key="12">
    <source>
        <dbReference type="EMBL" id="CAF4126212.1"/>
    </source>
</evidence>
<evidence type="ECO:0000256" key="4">
    <source>
        <dbReference type="ARBA" id="ARBA00022448"/>
    </source>
</evidence>
<dbReference type="Proteomes" id="UP000663842">
    <property type="component" value="Unassembled WGS sequence"/>
</dbReference>
<keyword evidence="5 9" id="KW-1003">Cell membrane</keyword>
<feature type="transmembrane region" description="Helical" evidence="9">
    <location>
        <begin position="147"/>
        <end position="167"/>
    </location>
</feature>
<dbReference type="Proteomes" id="UP000663866">
    <property type="component" value="Unassembled WGS sequence"/>
</dbReference>
<dbReference type="Proteomes" id="UP000663856">
    <property type="component" value="Unassembled WGS sequence"/>
</dbReference>
<dbReference type="AlphaFoldDB" id="A0A816QUU4"/>
<comment type="caution">
    <text evidence="10">The sequence shown here is derived from an EMBL/GenBank/DDBJ whole genome shotgun (WGS) entry which is preliminary data.</text>
</comment>
<evidence type="ECO:0000313" key="13">
    <source>
        <dbReference type="Proteomes" id="UP000663856"/>
    </source>
</evidence>
<feature type="transmembrane region" description="Helical" evidence="9">
    <location>
        <begin position="270"/>
        <end position="298"/>
    </location>
</feature>
<comment type="function">
    <text evidence="9">Plasma membrane transporter mediating the uptake by cells of the water soluble vitamin B2/riboflavin that plays a key role in biochemical oxidation-reduction reactions of the carbohydrate, lipid, and amino acid metabolism.</text>
</comment>
<dbReference type="EMBL" id="CAJOBF010004152">
    <property type="protein sequence ID" value="CAF4126212.1"/>
    <property type="molecule type" value="Genomic_DNA"/>
</dbReference>
<evidence type="ECO:0000256" key="3">
    <source>
        <dbReference type="ARBA" id="ARBA00006366"/>
    </source>
</evidence>
<accession>A0A816QUU4</accession>
<protein>
    <recommendedName>
        <fullName evidence="9">Riboflavin transporter</fullName>
    </recommendedName>
</protein>
<evidence type="ECO:0000256" key="6">
    <source>
        <dbReference type="ARBA" id="ARBA00022692"/>
    </source>
</evidence>
<feature type="transmembrane region" description="Helical" evidence="9">
    <location>
        <begin position="400"/>
        <end position="422"/>
    </location>
</feature>
<evidence type="ECO:0000256" key="1">
    <source>
        <dbReference type="ARBA" id="ARBA00000215"/>
    </source>
</evidence>
<evidence type="ECO:0000256" key="7">
    <source>
        <dbReference type="ARBA" id="ARBA00022989"/>
    </source>
</evidence>
<keyword evidence="6 9" id="KW-0812">Transmembrane</keyword>
<name>A0A816QUU4_9BILA</name>
<evidence type="ECO:0000256" key="2">
    <source>
        <dbReference type="ARBA" id="ARBA00004651"/>
    </source>
</evidence>
<organism evidence="10 13">
    <name type="scientific">Rotaria magnacalcarata</name>
    <dbReference type="NCBI Taxonomy" id="392030"/>
    <lineage>
        <taxon>Eukaryota</taxon>
        <taxon>Metazoa</taxon>
        <taxon>Spiralia</taxon>
        <taxon>Gnathifera</taxon>
        <taxon>Rotifera</taxon>
        <taxon>Eurotatoria</taxon>
        <taxon>Bdelloidea</taxon>
        <taxon>Philodinida</taxon>
        <taxon>Philodinidae</taxon>
        <taxon>Rotaria</taxon>
    </lineage>
</organism>
<feature type="transmembrane region" description="Helical" evidence="9">
    <location>
        <begin position="200"/>
        <end position="221"/>
    </location>
</feature>
<feature type="transmembrane region" description="Helical" evidence="9">
    <location>
        <begin position="81"/>
        <end position="102"/>
    </location>
</feature>
<evidence type="ECO:0000313" key="10">
    <source>
        <dbReference type="EMBL" id="CAF2064966.1"/>
    </source>
</evidence>
<comment type="catalytic activity">
    <reaction evidence="1 9">
        <text>riboflavin(in) = riboflavin(out)</text>
        <dbReference type="Rhea" id="RHEA:35015"/>
        <dbReference type="ChEBI" id="CHEBI:57986"/>
    </reaction>
</comment>
<dbReference type="GO" id="GO:0032217">
    <property type="term" value="F:riboflavin transmembrane transporter activity"/>
    <property type="evidence" value="ECO:0007669"/>
    <property type="project" value="UniProtKB-UniRule"/>
</dbReference>
<dbReference type="GO" id="GO:0005886">
    <property type="term" value="C:plasma membrane"/>
    <property type="evidence" value="ECO:0007669"/>
    <property type="project" value="UniProtKB-SubCell"/>
</dbReference>
<dbReference type="Pfam" id="PF06237">
    <property type="entry name" value="SLC52_ribofla_tr"/>
    <property type="match status" value="1"/>
</dbReference>
<keyword evidence="7 9" id="KW-1133">Transmembrane helix</keyword>
<evidence type="ECO:0000256" key="8">
    <source>
        <dbReference type="ARBA" id="ARBA00023136"/>
    </source>
</evidence>
<feature type="transmembrane region" description="Helical" evidence="9">
    <location>
        <begin position="304"/>
        <end position="322"/>
    </location>
</feature>
<dbReference type="EMBL" id="CAJNRF010004851">
    <property type="protein sequence ID" value="CAF2064966.1"/>
    <property type="molecule type" value="Genomic_DNA"/>
</dbReference>
<sequence>MLYKHWKSKEYVTYFLLTLVFLSSWTDINGMFSELPQIILTQPEGWKLGAFIGLVTNIGNIAPLVLVIIKCTFQKRSINFIPLNYVIILIGMLSCLLLVFFWQKTSYVFRQNRSISLLILAFCLSLLDCTSMVTFSDYMTRFRAEFTSALFLGESLTTILPSLLAIAQGNGRLECISVADNRTSSNTSIVAVYQNARFSVAVYFLCIFFLLVFSFVAFVLLQWTKVAQNSLQCFSKTSVVFPMNEVTTIDTVNDGNHIRKIDMYTLTSPLYFLLSIGCVYTSSALFGVLLSISAFVLMPYGHEIFYLGTILSPWMLSLVWILGTIKPIVGKRYLLLMILLGTVTFSFDLVISFKSPCPPYANTTKGSVLVLLIWLSTYILFGYPRLVIANYVRKHSPNGLFWFGVHVQLGALIGSVVAYLFVETFSLFQERLPCEPIQC</sequence>